<accession>A0ABN7AJG6</accession>
<organism evidence="3 4">
    <name type="scientific">Nesidiocoris tenuis</name>
    <dbReference type="NCBI Taxonomy" id="355587"/>
    <lineage>
        <taxon>Eukaryota</taxon>
        <taxon>Metazoa</taxon>
        <taxon>Ecdysozoa</taxon>
        <taxon>Arthropoda</taxon>
        <taxon>Hexapoda</taxon>
        <taxon>Insecta</taxon>
        <taxon>Pterygota</taxon>
        <taxon>Neoptera</taxon>
        <taxon>Paraneoptera</taxon>
        <taxon>Hemiptera</taxon>
        <taxon>Heteroptera</taxon>
        <taxon>Panheteroptera</taxon>
        <taxon>Cimicomorpha</taxon>
        <taxon>Miridae</taxon>
        <taxon>Dicyphina</taxon>
        <taxon>Nesidiocoris</taxon>
    </lineage>
</organism>
<feature type="coiled-coil region" evidence="1">
    <location>
        <begin position="46"/>
        <end position="73"/>
    </location>
</feature>
<dbReference type="PANTHER" id="PTHR31935:SF1">
    <property type="entry name" value="COILED-COIL DOMAIN-CONTAINING PROTEIN 13"/>
    <property type="match status" value="1"/>
</dbReference>
<feature type="region of interest" description="Disordered" evidence="2">
    <location>
        <begin position="379"/>
        <end position="437"/>
    </location>
</feature>
<feature type="coiled-coil region" evidence="1">
    <location>
        <begin position="99"/>
        <end position="180"/>
    </location>
</feature>
<feature type="compositionally biased region" description="Low complexity" evidence="2">
    <location>
        <begin position="423"/>
        <end position="435"/>
    </location>
</feature>
<proteinExistence type="predicted"/>
<evidence type="ECO:0000313" key="3">
    <source>
        <dbReference type="EMBL" id="BES92208.1"/>
    </source>
</evidence>
<dbReference type="InterPro" id="IPR038929">
    <property type="entry name" value="CCDC13"/>
</dbReference>
<keyword evidence="4" id="KW-1185">Reference proteome</keyword>
<evidence type="ECO:0000256" key="2">
    <source>
        <dbReference type="SAM" id="MobiDB-lite"/>
    </source>
</evidence>
<evidence type="ECO:0000313" key="4">
    <source>
        <dbReference type="Proteomes" id="UP001307889"/>
    </source>
</evidence>
<dbReference type="Gene3D" id="1.10.287.1490">
    <property type="match status" value="1"/>
</dbReference>
<dbReference type="EMBL" id="AP028911">
    <property type="protein sequence ID" value="BES92208.1"/>
    <property type="molecule type" value="Genomic_DNA"/>
</dbReference>
<gene>
    <name evidence="3" type="ORF">NTJ_05016</name>
</gene>
<feature type="coiled-coil region" evidence="1">
    <location>
        <begin position="515"/>
        <end position="542"/>
    </location>
</feature>
<reference evidence="3 4" key="1">
    <citation type="submission" date="2023-09" db="EMBL/GenBank/DDBJ databases">
        <title>Nesidiocoris tenuis whole genome shotgun sequence.</title>
        <authorList>
            <person name="Shibata T."/>
            <person name="Shimoda M."/>
            <person name="Kobayashi T."/>
            <person name="Uehara T."/>
        </authorList>
    </citation>
    <scope>NUCLEOTIDE SEQUENCE [LARGE SCALE GENOMIC DNA]</scope>
    <source>
        <strain evidence="3 4">Japan</strain>
    </source>
</reference>
<dbReference type="Proteomes" id="UP001307889">
    <property type="component" value="Chromosome 3"/>
</dbReference>
<sequence length="579" mass="65208">MVGEMPASSQATCPRLVEIRTESNQPQECDFVPRYSMESMFPEALNRKLKNENSSLQSENSILKKSLKEAETKAQMKLNDLPSPLKSLGRSSDLAASKIVELSKKVRELSAKLGAAENKANSAEAQLAVYMASQRLNMNDELNETDSNANETEAEKEQQLKELTEKLNAANNKLCESRNQMQSLKQELKVVQKALANEVGDETTAASILAGNANSWRGRAQQILSLQQKVAELSSKLSTTDVIGKEKSALSMAINEKHAEKEKVAALTKELEALREELNDFKNKGEAAKARIKVLSTDLNSNKVLVQALQTKNDNSEQSVAKLTNQLAGLMEKAQERENNITRQLNNRIDEMSKELRQEKAKCEQLKEIIADRDQKISKLEERLRPTTLTPSYHPTPTPDPQCVSPRQEELRPLSRCSSVDRQSTTSSTPQLQTSEGERMRLMELATVLNKRVEHERKELDRALDELRKERQRGAKLEVKLAKMEMEKVGGTRASYYRSNSTPNSAKSTANAAELESLKDKCELLQEKCYALEARLETTRREKDEEARMYMNILEETRQTFKEHIRPIKNSGRSTSSLP</sequence>
<protein>
    <submittedName>
        <fullName evidence="3">Coiled-coil domain containing 13</fullName>
    </submittedName>
</protein>
<name>A0ABN7AJG6_9HEMI</name>
<dbReference type="PANTHER" id="PTHR31935">
    <property type="entry name" value="COILED-COIL DOMAIN-CONTAINING PROTEIN 13"/>
    <property type="match status" value="1"/>
</dbReference>
<evidence type="ECO:0000256" key="1">
    <source>
        <dbReference type="SAM" id="Coils"/>
    </source>
</evidence>
<keyword evidence="1" id="KW-0175">Coiled coil</keyword>
<feature type="coiled-coil region" evidence="1">
    <location>
        <begin position="446"/>
        <end position="487"/>
    </location>
</feature>